<dbReference type="PANTHER" id="PTHR11228">
    <property type="entry name" value="RADICAL SAM DOMAIN PROTEIN"/>
    <property type="match status" value="1"/>
</dbReference>
<evidence type="ECO:0000256" key="5">
    <source>
        <dbReference type="ARBA" id="ARBA00023004"/>
    </source>
</evidence>
<dbReference type="Gene3D" id="3.20.20.70">
    <property type="entry name" value="Aldolase class I"/>
    <property type="match status" value="1"/>
</dbReference>
<keyword evidence="2" id="KW-0004">4Fe-4S</keyword>
<dbReference type="SFLD" id="SFLDG01387">
    <property type="entry name" value="BtrN-like_SPASM_domain_contain"/>
    <property type="match status" value="1"/>
</dbReference>
<organism evidence="8 9">
    <name type="scientific">Ramlibacter tataouinensis</name>
    <dbReference type="NCBI Taxonomy" id="94132"/>
    <lineage>
        <taxon>Bacteria</taxon>
        <taxon>Pseudomonadati</taxon>
        <taxon>Pseudomonadota</taxon>
        <taxon>Betaproteobacteria</taxon>
        <taxon>Burkholderiales</taxon>
        <taxon>Comamonadaceae</taxon>
        <taxon>Ramlibacter</taxon>
    </lineage>
</organism>
<dbReference type="Pfam" id="PF04055">
    <property type="entry name" value="Radical_SAM"/>
    <property type="match status" value="1"/>
</dbReference>
<dbReference type="InterPro" id="IPR050377">
    <property type="entry name" value="Radical_SAM_PqqE_MftC-like"/>
</dbReference>
<evidence type="ECO:0000256" key="4">
    <source>
        <dbReference type="ARBA" id="ARBA00022723"/>
    </source>
</evidence>
<evidence type="ECO:0000256" key="2">
    <source>
        <dbReference type="ARBA" id="ARBA00022485"/>
    </source>
</evidence>
<dbReference type="GO" id="GO:0051536">
    <property type="term" value="F:iron-sulfur cluster binding"/>
    <property type="evidence" value="ECO:0007669"/>
    <property type="project" value="UniProtKB-KW"/>
</dbReference>
<comment type="cofactor">
    <cofactor evidence="1">
        <name>[4Fe-4S] cluster</name>
        <dbReference type="ChEBI" id="CHEBI:49883"/>
    </cofactor>
</comment>
<keyword evidence="5" id="KW-0408">Iron</keyword>
<keyword evidence="3" id="KW-0949">S-adenosyl-L-methionine</keyword>
<dbReference type="OrthoDB" id="5288924at2"/>
<evidence type="ECO:0000256" key="1">
    <source>
        <dbReference type="ARBA" id="ARBA00001966"/>
    </source>
</evidence>
<evidence type="ECO:0000256" key="6">
    <source>
        <dbReference type="ARBA" id="ARBA00023014"/>
    </source>
</evidence>
<protein>
    <recommendedName>
        <fullName evidence="7">Radical SAM core domain-containing protein</fullName>
    </recommendedName>
</protein>
<evidence type="ECO:0000259" key="7">
    <source>
        <dbReference type="Pfam" id="PF04055"/>
    </source>
</evidence>
<proteinExistence type="predicted"/>
<dbReference type="PANTHER" id="PTHR11228:SF34">
    <property type="entry name" value="TUNGSTEN-CONTAINING ALDEHYDE FERREDOXIN OXIDOREDUCTASE COFACTOR MODIFYING PROTEIN"/>
    <property type="match status" value="1"/>
</dbReference>
<dbReference type="InterPro" id="IPR013785">
    <property type="entry name" value="Aldolase_TIM"/>
</dbReference>
<dbReference type="CDD" id="cd21109">
    <property type="entry name" value="SPASM"/>
    <property type="match status" value="1"/>
</dbReference>
<dbReference type="AlphaFoldDB" id="A0A127JV09"/>
<dbReference type="SFLD" id="SFLDG01067">
    <property type="entry name" value="SPASM/twitch_domain_containing"/>
    <property type="match status" value="1"/>
</dbReference>
<keyword evidence="9" id="KW-1185">Reference proteome</keyword>
<dbReference type="SUPFAM" id="SSF102114">
    <property type="entry name" value="Radical SAM enzymes"/>
    <property type="match status" value="1"/>
</dbReference>
<keyword evidence="6" id="KW-0411">Iron-sulfur</keyword>
<dbReference type="InterPro" id="IPR058240">
    <property type="entry name" value="rSAM_sf"/>
</dbReference>
<reference evidence="8 9" key="1">
    <citation type="journal article" date="2014" name="Int. J. Syst. Evol. Microbiol.">
        <title>Ramlibacter solisilvae sp. nov., isolated from forest soil, and emended description of the genus Ramlibacter.</title>
        <authorList>
            <person name="Lee H.J."/>
            <person name="Lee S.H."/>
            <person name="Lee S.S."/>
            <person name="Lee J.S."/>
            <person name="Kim Y."/>
            <person name="Kim S.C."/>
            <person name="Jeon C.O."/>
        </authorList>
    </citation>
    <scope>NUCLEOTIDE SEQUENCE [LARGE SCALE GENOMIC DNA]</scope>
    <source>
        <strain evidence="8 9">5-10</strain>
    </source>
</reference>
<dbReference type="SFLD" id="SFLDS00029">
    <property type="entry name" value="Radical_SAM"/>
    <property type="match status" value="1"/>
</dbReference>
<name>A0A127JV09_9BURK</name>
<dbReference type="GO" id="GO:0046872">
    <property type="term" value="F:metal ion binding"/>
    <property type="evidence" value="ECO:0007669"/>
    <property type="project" value="UniProtKB-KW"/>
</dbReference>
<dbReference type="RefSeq" id="WP_061500555.1">
    <property type="nucleotide sequence ID" value="NZ_CP010951.1"/>
</dbReference>
<dbReference type="EMBL" id="CP010951">
    <property type="protein sequence ID" value="AMO23709.1"/>
    <property type="molecule type" value="Genomic_DNA"/>
</dbReference>
<dbReference type="GO" id="GO:0003824">
    <property type="term" value="F:catalytic activity"/>
    <property type="evidence" value="ECO:0007669"/>
    <property type="project" value="InterPro"/>
</dbReference>
<keyword evidence="4" id="KW-0479">Metal-binding</keyword>
<evidence type="ECO:0000313" key="8">
    <source>
        <dbReference type="EMBL" id="AMO23709.1"/>
    </source>
</evidence>
<feature type="domain" description="Radical SAM core" evidence="7">
    <location>
        <begin position="29"/>
        <end position="158"/>
    </location>
</feature>
<dbReference type="InterPro" id="IPR034391">
    <property type="entry name" value="AdoMet-like_SPASM_containing"/>
</dbReference>
<gene>
    <name evidence="8" type="ORF">UC35_13570</name>
</gene>
<sequence length="321" mass="35955">MASTELESIAATLGKFAFPRKFAVELCAECNLACSMCHHPSMKRPKGTMPFALWQKCADEIAAISPRTECWFSFCGEPLLEPELLLKCLDYGRSVGLKSMNINTNGMLLAPGLDEAILHSGAHLIVFGVDGFSKASFEKYRVKADRDVVYGNVERLLARRDETGSKLAIQVQFITMDDNAHEVGEYKAYWLARNAVVKVRRQLSWGGQFETGLGISNDERIPCPWAVTMMHVFWDGRVPRCPGDTECEEGAGNAWHDSLSNLWAQLGRYRDLHLERKFAELPARCLKCTDWMTGAAERVRPQAEAVPVEPTWQRLNLGAAR</sequence>
<dbReference type="Proteomes" id="UP000070433">
    <property type="component" value="Chromosome"/>
</dbReference>
<dbReference type="InterPro" id="IPR007197">
    <property type="entry name" value="rSAM"/>
</dbReference>
<accession>A0A127JV09</accession>
<evidence type="ECO:0000313" key="9">
    <source>
        <dbReference type="Proteomes" id="UP000070433"/>
    </source>
</evidence>
<evidence type="ECO:0000256" key="3">
    <source>
        <dbReference type="ARBA" id="ARBA00022691"/>
    </source>
</evidence>